<dbReference type="OrthoDB" id="1664372at2759"/>
<dbReference type="OMA" id="IVIYMES"/>
<reference evidence="7 8" key="1">
    <citation type="journal article" date="2004" name="Nature">
        <title>Genome sequence of the ultrasmall unicellular red alga Cyanidioschyzon merolae 10D.</title>
        <authorList>
            <person name="Matsuzaki M."/>
            <person name="Misumi O."/>
            <person name="Shin-i T."/>
            <person name="Maruyama S."/>
            <person name="Takahara M."/>
            <person name="Miyagishima S."/>
            <person name="Mori T."/>
            <person name="Nishida K."/>
            <person name="Yagisawa F."/>
            <person name="Nishida K."/>
            <person name="Yoshida Y."/>
            <person name="Nishimura Y."/>
            <person name="Nakao S."/>
            <person name="Kobayashi T."/>
            <person name="Momoyama Y."/>
            <person name="Higashiyama T."/>
            <person name="Minoda A."/>
            <person name="Sano M."/>
            <person name="Nomoto H."/>
            <person name="Oishi K."/>
            <person name="Hayashi H."/>
            <person name="Ohta F."/>
            <person name="Nishizaka S."/>
            <person name="Haga S."/>
            <person name="Miura S."/>
            <person name="Morishita T."/>
            <person name="Kabeya Y."/>
            <person name="Terasawa K."/>
            <person name="Suzuki Y."/>
            <person name="Ishii Y."/>
            <person name="Asakawa S."/>
            <person name="Takano H."/>
            <person name="Ohta N."/>
            <person name="Kuroiwa H."/>
            <person name="Tanaka K."/>
            <person name="Shimizu N."/>
            <person name="Sugano S."/>
            <person name="Sato N."/>
            <person name="Nozaki H."/>
            <person name="Ogasawara N."/>
            <person name="Kohara Y."/>
            <person name="Kuroiwa T."/>
        </authorList>
    </citation>
    <scope>NUCLEOTIDE SEQUENCE [LARGE SCALE GENOMIC DNA]</scope>
    <source>
        <strain evidence="7 8">10D</strain>
    </source>
</reference>
<dbReference type="Gene3D" id="3.40.50.261">
    <property type="entry name" value="Succinyl-CoA synthetase domains"/>
    <property type="match status" value="2"/>
</dbReference>
<dbReference type="eggNOG" id="ENOG502QWQW">
    <property type="taxonomic scope" value="Eukaryota"/>
</dbReference>
<evidence type="ECO:0000259" key="6">
    <source>
        <dbReference type="PROSITE" id="PS51186"/>
    </source>
</evidence>
<dbReference type="Gene3D" id="3.40.50.720">
    <property type="entry name" value="NAD(P)-binding Rossmann-like Domain"/>
    <property type="match status" value="1"/>
</dbReference>
<feature type="domain" description="ATP-grasp" evidence="5">
    <location>
        <begin position="612"/>
        <end position="648"/>
    </location>
</feature>
<dbReference type="InterPro" id="IPR036291">
    <property type="entry name" value="NAD(P)-bd_dom_sf"/>
</dbReference>
<dbReference type="KEGG" id="cme:CYME_CMN336C"/>
<dbReference type="EMBL" id="AP006496">
    <property type="protein sequence ID" value="BAM81402.1"/>
    <property type="molecule type" value="Genomic_DNA"/>
</dbReference>
<dbReference type="PROSITE" id="PS50975">
    <property type="entry name" value="ATP_GRASP"/>
    <property type="match status" value="1"/>
</dbReference>
<dbReference type="CDD" id="cd04301">
    <property type="entry name" value="NAT_SF"/>
    <property type="match status" value="1"/>
</dbReference>
<organism evidence="7 8">
    <name type="scientific">Cyanidioschyzon merolae (strain NIES-3377 / 10D)</name>
    <name type="common">Unicellular red alga</name>
    <dbReference type="NCBI Taxonomy" id="280699"/>
    <lineage>
        <taxon>Eukaryota</taxon>
        <taxon>Rhodophyta</taxon>
        <taxon>Bangiophyceae</taxon>
        <taxon>Cyanidiales</taxon>
        <taxon>Cyanidiaceae</taxon>
        <taxon>Cyanidioschyzon</taxon>
    </lineage>
</organism>
<dbReference type="SUPFAM" id="SSF56059">
    <property type="entry name" value="Glutathione synthetase ATP-binding domain-like"/>
    <property type="match status" value="1"/>
</dbReference>
<protein>
    <submittedName>
        <fullName evidence="7">Acetyl-CoA synthetase</fullName>
    </submittedName>
</protein>
<dbReference type="InterPro" id="IPR000182">
    <property type="entry name" value="GNAT_dom"/>
</dbReference>
<dbReference type="GeneID" id="16995212"/>
<evidence type="ECO:0000256" key="2">
    <source>
        <dbReference type="ARBA" id="ARBA00022741"/>
    </source>
</evidence>
<keyword evidence="3 4" id="KW-0067">ATP-binding</keyword>
<dbReference type="FunFam" id="3.30.1490.20:FF:000020">
    <property type="entry name" value="Protein lysine acetyltransferase"/>
    <property type="match status" value="1"/>
</dbReference>
<reference evidence="7 8" key="2">
    <citation type="journal article" date="2007" name="BMC Biol.">
        <title>A 100%-complete sequence reveals unusually simple genomic features in the hot-spring red alga Cyanidioschyzon merolae.</title>
        <authorList>
            <person name="Nozaki H."/>
            <person name="Takano H."/>
            <person name="Misumi O."/>
            <person name="Terasawa K."/>
            <person name="Matsuzaki M."/>
            <person name="Maruyama S."/>
            <person name="Nishida K."/>
            <person name="Yagisawa F."/>
            <person name="Yoshida Y."/>
            <person name="Fujiwara T."/>
            <person name="Takio S."/>
            <person name="Tamura K."/>
            <person name="Chung S.J."/>
            <person name="Nakamura S."/>
            <person name="Kuroiwa H."/>
            <person name="Tanaka K."/>
            <person name="Sato N."/>
            <person name="Kuroiwa T."/>
        </authorList>
    </citation>
    <scope>NUCLEOTIDE SEQUENCE [LARGE SCALE GENOMIC DNA]</scope>
    <source>
        <strain evidence="7 8">10D</strain>
    </source>
</reference>
<proteinExistence type="predicted"/>
<dbReference type="Pfam" id="PF19045">
    <property type="entry name" value="Ligase_CoA_2"/>
    <property type="match status" value="1"/>
</dbReference>
<dbReference type="InterPro" id="IPR013815">
    <property type="entry name" value="ATP_grasp_subdomain_1"/>
</dbReference>
<dbReference type="Pfam" id="PF13549">
    <property type="entry name" value="ATP-grasp_5"/>
    <property type="match status" value="1"/>
</dbReference>
<dbReference type="SUPFAM" id="SSF52210">
    <property type="entry name" value="Succinyl-CoA synthetase domains"/>
    <property type="match status" value="2"/>
</dbReference>
<dbReference type="PROSITE" id="PS51186">
    <property type="entry name" value="GNAT"/>
    <property type="match status" value="1"/>
</dbReference>
<dbReference type="InterPro" id="IPR043938">
    <property type="entry name" value="Ligase_CoA_dom"/>
</dbReference>
<dbReference type="Pfam" id="PF13302">
    <property type="entry name" value="Acetyltransf_3"/>
    <property type="match status" value="1"/>
</dbReference>
<feature type="domain" description="N-acetyltransferase" evidence="6">
    <location>
        <begin position="856"/>
        <end position="1026"/>
    </location>
</feature>
<dbReference type="STRING" id="280699.M1VEQ8"/>
<evidence type="ECO:0000313" key="8">
    <source>
        <dbReference type="Proteomes" id="UP000007014"/>
    </source>
</evidence>
<dbReference type="SUPFAM" id="SSF51735">
    <property type="entry name" value="NAD(P)-binding Rossmann-fold domains"/>
    <property type="match status" value="1"/>
</dbReference>
<dbReference type="Pfam" id="PF13607">
    <property type="entry name" value="Succ_CoA_lig"/>
    <property type="match status" value="1"/>
</dbReference>
<dbReference type="InterPro" id="IPR051538">
    <property type="entry name" value="Acyl-CoA_Synth/Transferase"/>
</dbReference>
<dbReference type="GO" id="GO:0043758">
    <property type="term" value="F:acetate-CoA ligase (ADP-forming) activity"/>
    <property type="evidence" value="ECO:0007669"/>
    <property type="project" value="InterPro"/>
</dbReference>
<dbReference type="Gene3D" id="3.30.470.20">
    <property type="entry name" value="ATP-grasp fold, B domain"/>
    <property type="match status" value="1"/>
</dbReference>
<dbReference type="Gene3D" id="3.30.1490.20">
    <property type="entry name" value="ATP-grasp fold, A domain"/>
    <property type="match status" value="1"/>
</dbReference>
<dbReference type="RefSeq" id="XP_005537438.1">
    <property type="nucleotide sequence ID" value="XM_005537381.1"/>
</dbReference>
<dbReference type="SUPFAM" id="SSF55729">
    <property type="entry name" value="Acyl-CoA N-acyltransferases (Nat)"/>
    <property type="match status" value="1"/>
</dbReference>
<dbReference type="InterPro" id="IPR016181">
    <property type="entry name" value="Acyl_CoA_acyltransferase"/>
</dbReference>
<dbReference type="InterPro" id="IPR003781">
    <property type="entry name" value="CoA-bd"/>
</dbReference>
<evidence type="ECO:0000256" key="3">
    <source>
        <dbReference type="ARBA" id="ARBA00022840"/>
    </source>
</evidence>
<dbReference type="Pfam" id="PF13380">
    <property type="entry name" value="CoA_binding_2"/>
    <property type="match status" value="1"/>
</dbReference>
<evidence type="ECO:0000256" key="1">
    <source>
        <dbReference type="ARBA" id="ARBA00022598"/>
    </source>
</evidence>
<gene>
    <name evidence="7" type="ORF">CYME_CMN336C</name>
</gene>
<dbReference type="InterPro" id="IPR016102">
    <property type="entry name" value="Succinyl-CoA_synth-like"/>
</dbReference>
<dbReference type="Proteomes" id="UP000007014">
    <property type="component" value="Chromosome 14"/>
</dbReference>
<dbReference type="GO" id="GO:0005524">
    <property type="term" value="F:ATP binding"/>
    <property type="evidence" value="ECO:0007669"/>
    <property type="project" value="UniProtKB-UniRule"/>
</dbReference>
<keyword evidence="8" id="KW-1185">Reference proteome</keyword>
<name>M1VEQ8_CYAM1</name>
<evidence type="ECO:0000259" key="5">
    <source>
        <dbReference type="PROSITE" id="PS50975"/>
    </source>
</evidence>
<dbReference type="InterPro" id="IPR032875">
    <property type="entry name" value="Succ_CoA_lig_flav_dom"/>
</dbReference>
<dbReference type="AlphaFoldDB" id="M1VEQ8"/>
<dbReference type="PANTHER" id="PTHR43334">
    <property type="entry name" value="ACETATE--COA LIGASE [ADP-FORMING]"/>
    <property type="match status" value="1"/>
</dbReference>
<dbReference type="GO" id="GO:0046872">
    <property type="term" value="F:metal ion binding"/>
    <property type="evidence" value="ECO:0007669"/>
    <property type="project" value="InterPro"/>
</dbReference>
<dbReference type="SMART" id="SM00881">
    <property type="entry name" value="CoA_binding"/>
    <property type="match status" value="1"/>
</dbReference>
<evidence type="ECO:0000313" key="7">
    <source>
        <dbReference type="EMBL" id="BAM81402.1"/>
    </source>
</evidence>
<dbReference type="GO" id="GO:0016747">
    <property type="term" value="F:acyltransferase activity, transferring groups other than amino-acyl groups"/>
    <property type="evidence" value="ECO:0007669"/>
    <property type="project" value="InterPro"/>
</dbReference>
<keyword evidence="1" id="KW-0436">Ligase</keyword>
<dbReference type="Gene3D" id="3.40.630.30">
    <property type="match status" value="1"/>
</dbReference>
<dbReference type="InterPro" id="IPR011761">
    <property type="entry name" value="ATP-grasp"/>
</dbReference>
<accession>M1VEQ8</accession>
<dbReference type="PANTHER" id="PTHR43334:SF1">
    <property type="entry name" value="3-HYDROXYPROPIONATE--COA LIGASE [ADP-FORMING]"/>
    <property type="match status" value="1"/>
</dbReference>
<evidence type="ECO:0000256" key="4">
    <source>
        <dbReference type="PROSITE-ProRule" id="PRU00409"/>
    </source>
</evidence>
<keyword evidence="2 4" id="KW-0547">Nucleotide-binding</keyword>
<sequence length="1026" mass="110980">MLNCSRELGRATLATVWQKGQVSGLRAWYAQVTACDAAGGYRLGGKRLITQLISPADSVGSRKMGVPTAVSVQRLSSSCAGETGTAASERSASVPRFDPSVHIVTRRTRVREQLDAIFKPRAVAVIGATEKPGSVGRNIFQNLLSPFGGAVYPVNPKRSHILGIRAYPNVSSIPEPIDLAVITTPARTVPSIMHELADNRVPGCVIISAGFAEAQVGGEGRKLLDETLAEARRGGTRIIGPNCLGILNISTGMNASFGARAEYVKGDVALLSQSGALVCSLLDWALKERFGFSKVASLGTMCDVDWADMIRYIGEDTHSRSIVAYVESIGNVRAFISAAREVATTKPIVVIKAGRTPAAAAAAASHTGNLTGSDEVIGEVLRRAGVLRVDRIDDLFLTARVLAQQPRPRGKNLTIITNAGGPGILAADELVSGGGALTELSSETMDALDKVLPAAWSHANPVDIIGDATPETYAKALEICSKDVNTDGTLVILTPQVMTDATATADILVRAAATARAEDKPVLASWMGGIDVLAGQEILKRNEIPNFAFADVAVRIWNYLHRYNSILESLYEVPEGPSTRVAGMRQIKRSAEEMLEQARQAGRIVLNEYESKRLLSMYEIPVLEAKLAHSEDEAVEIAKRIGFPVVAKLLSHTITHKTDVGGVKVNLHTPDQVVEAFHSIRESVTKLRGAEHFQGVILERMIDLRPGGYEVLLGSTLDPQAGPIVAFGTGGTLVEVYRDVSLGIPPLNSALARQMMERTRIYNALKGVRGHDPADLEQLQTVVSRFSRMVCEQRLIKECDINPLFVTPRGIVAIDARVVLHDPHVSLDTVPQPAIRPYPSEYVSPWSGDSMGNLPVVIRPIHPSDTPKLLEFWDALSTTGTGYLVPQVVAAAPTRDVNLRDRWLRNRLLRIAFCDFNSEMVIIAEARDAEGSAAIHALAQLRLEPEPDPGHFAINVLDTDRGHGLGTEMLRRLMDIARREGLTRIWSEIAPENRAMQRICEKLGFQLGPLPDQENGNILAEYVLSA</sequence>
<dbReference type="HOGENOM" id="CLU_007415_0_2_1"/>
<dbReference type="Gramene" id="CMN336CT">
    <property type="protein sequence ID" value="CMN336CT"/>
    <property type="gene ID" value="CMN336C"/>
</dbReference>